<keyword evidence="5" id="KW-0249">Electron transport</keyword>
<evidence type="ECO:0000256" key="3">
    <source>
        <dbReference type="ARBA" id="ARBA00022723"/>
    </source>
</evidence>
<accession>A0A9E6MSM7</accession>
<dbReference type="RefSeq" id="WP_166338336.1">
    <property type="nucleotide sequence ID" value="NZ_CP072829.1"/>
</dbReference>
<keyword evidence="4" id="KW-0677">Repeat</keyword>
<evidence type="ECO:0000313" key="11">
    <source>
        <dbReference type="EMBL" id="QTU85159.1"/>
    </source>
</evidence>
<keyword evidence="7" id="KW-0411">Iron-sulfur</keyword>
<evidence type="ECO:0000256" key="4">
    <source>
        <dbReference type="ARBA" id="ARBA00022737"/>
    </source>
</evidence>
<evidence type="ECO:0000256" key="5">
    <source>
        <dbReference type="ARBA" id="ARBA00022982"/>
    </source>
</evidence>
<feature type="domain" description="4Fe-4S ferredoxin-type" evidence="9">
    <location>
        <begin position="57"/>
        <end position="89"/>
    </location>
</feature>
<evidence type="ECO:0000313" key="10">
    <source>
        <dbReference type="EMBL" id="NHM13321.1"/>
    </source>
</evidence>
<dbReference type="InterPro" id="IPR050954">
    <property type="entry name" value="ET_IronSulfur_Cluster-Binding"/>
</dbReference>
<dbReference type="InterPro" id="IPR017896">
    <property type="entry name" value="4Fe4S_Fe-S-bd"/>
</dbReference>
<reference evidence="10 12" key="1">
    <citation type="submission" date="2019-11" db="EMBL/GenBank/DDBJ databases">
        <title>Eggerthellaceae novel genus isolated from the rectal contents of marmort.</title>
        <authorList>
            <person name="Zhang G."/>
        </authorList>
    </citation>
    <scope>NUCLEOTIDE SEQUENCE [LARGE SCALE GENOMIC DNA]</scope>
    <source>
        <strain evidence="12">zg-886</strain>
        <strain evidence="10">Zg-886</strain>
    </source>
</reference>
<dbReference type="EMBL" id="CP072829">
    <property type="protein sequence ID" value="QTU85159.1"/>
    <property type="molecule type" value="Genomic_DNA"/>
</dbReference>
<dbReference type="AlphaFoldDB" id="A0A9E6MSM7"/>
<reference evidence="11" key="2">
    <citation type="submission" date="2021-04" db="EMBL/GenBank/DDBJ databases">
        <title>Novel species in family Eggerthellaceae.</title>
        <authorList>
            <person name="Zhang G."/>
        </authorList>
    </citation>
    <scope>NUCLEOTIDE SEQUENCE</scope>
    <source>
        <strain evidence="11">Zg-886</strain>
    </source>
</reference>
<feature type="domain" description="4Fe-4S ferredoxin-type" evidence="9">
    <location>
        <begin position="91"/>
        <end position="121"/>
    </location>
</feature>
<gene>
    <name evidence="10" type="ORF">GMI68_00795</name>
    <name evidence="11" type="ORF">J7S26_01305</name>
</gene>
<keyword evidence="2" id="KW-0004">4Fe-4S</keyword>
<keyword evidence="3" id="KW-0479">Metal-binding</keyword>
<keyword evidence="12" id="KW-1185">Reference proteome</keyword>
<evidence type="ECO:0000256" key="2">
    <source>
        <dbReference type="ARBA" id="ARBA00022485"/>
    </source>
</evidence>
<dbReference type="PANTHER" id="PTHR43177">
    <property type="entry name" value="PROTEIN NRFC"/>
    <property type="match status" value="1"/>
</dbReference>
<evidence type="ECO:0000256" key="7">
    <source>
        <dbReference type="ARBA" id="ARBA00023014"/>
    </source>
</evidence>
<proteinExistence type="predicted"/>
<evidence type="ECO:0000256" key="6">
    <source>
        <dbReference type="ARBA" id="ARBA00023004"/>
    </source>
</evidence>
<protein>
    <submittedName>
        <fullName evidence="11">4Fe-4S binding protein</fullName>
    </submittedName>
    <submittedName>
        <fullName evidence="10">Dimethyl sulfoxide reductase</fullName>
    </submittedName>
</protein>
<evidence type="ECO:0000313" key="13">
    <source>
        <dbReference type="Proteomes" id="UP000671910"/>
    </source>
</evidence>
<dbReference type="GO" id="GO:0051539">
    <property type="term" value="F:4 iron, 4 sulfur cluster binding"/>
    <property type="evidence" value="ECO:0007669"/>
    <property type="project" value="UniProtKB-KW"/>
</dbReference>
<dbReference type="Proteomes" id="UP000671910">
    <property type="component" value="Chromosome"/>
</dbReference>
<dbReference type="KEGG" id="ebz:J7S26_01305"/>
<dbReference type="EMBL" id="WPCR01000001">
    <property type="protein sequence ID" value="NHM13321.1"/>
    <property type="molecule type" value="Genomic_DNA"/>
</dbReference>
<feature type="region of interest" description="Disordered" evidence="8">
    <location>
        <begin position="186"/>
        <end position="205"/>
    </location>
</feature>
<dbReference type="Pfam" id="PF13247">
    <property type="entry name" value="Fer4_11"/>
    <property type="match status" value="1"/>
</dbReference>
<dbReference type="PANTHER" id="PTHR43177:SF5">
    <property type="entry name" value="ANAEROBIC DIMETHYL SULFOXIDE REDUCTASE CHAIN B-RELATED"/>
    <property type="match status" value="1"/>
</dbReference>
<evidence type="ECO:0000259" key="9">
    <source>
        <dbReference type="PROSITE" id="PS51379"/>
    </source>
</evidence>
<dbReference type="PROSITE" id="PS51379">
    <property type="entry name" value="4FE4S_FER_2"/>
    <property type="match status" value="3"/>
</dbReference>
<dbReference type="GO" id="GO:0046872">
    <property type="term" value="F:metal ion binding"/>
    <property type="evidence" value="ECO:0007669"/>
    <property type="project" value="UniProtKB-KW"/>
</dbReference>
<keyword evidence="1" id="KW-0813">Transport</keyword>
<dbReference type="SUPFAM" id="SSF54862">
    <property type="entry name" value="4Fe-4S ferredoxins"/>
    <property type="match status" value="1"/>
</dbReference>
<dbReference type="PROSITE" id="PS00198">
    <property type="entry name" value="4FE4S_FER_1"/>
    <property type="match status" value="1"/>
</dbReference>
<feature type="domain" description="4Fe-4S ferredoxin-type" evidence="9">
    <location>
        <begin position="4"/>
        <end position="34"/>
    </location>
</feature>
<dbReference type="Proteomes" id="UP000636394">
    <property type="component" value="Unassembled WGS sequence"/>
</dbReference>
<dbReference type="InterPro" id="IPR017900">
    <property type="entry name" value="4Fe4S_Fe_S_CS"/>
</dbReference>
<keyword evidence="6" id="KW-0408">Iron</keyword>
<organism evidence="11 13">
    <name type="scientific">Xiamenia xianingshaonis</name>
    <dbReference type="NCBI Taxonomy" id="2682776"/>
    <lineage>
        <taxon>Bacteria</taxon>
        <taxon>Bacillati</taxon>
        <taxon>Actinomycetota</taxon>
        <taxon>Coriobacteriia</taxon>
        <taxon>Eggerthellales</taxon>
        <taxon>Eggerthellaceae</taxon>
        <taxon>Xiamenia</taxon>
    </lineage>
</organism>
<dbReference type="CDD" id="cd16371">
    <property type="entry name" value="DMSOR_beta_like"/>
    <property type="match status" value="1"/>
</dbReference>
<evidence type="ECO:0000313" key="12">
    <source>
        <dbReference type="Proteomes" id="UP000636394"/>
    </source>
</evidence>
<dbReference type="Gene3D" id="3.30.70.20">
    <property type="match status" value="2"/>
</dbReference>
<evidence type="ECO:0000256" key="8">
    <source>
        <dbReference type="SAM" id="MobiDB-lite"/>
    </source>
</evidence>
<sequence>MEQYGFYVNTDICTGCKACMTSCFDRNNLEVPQKFRKVYEFGGGEWTADDAGAFSSTAFTYYASMTCGQCDNPACVANCPTGAMQKDAETGMVNNDKDTCIGCMTCEKSCPYGHPTQLADGLSHKCVMCADESPDGTPDPMCVKACPVRALEFGPIAELREKHPDGAAAIGELSDETGPNVVFGLHRDAGKGGTLRNPAEVGHER</sequence>
<evidence type="ECO:0000256" key="1">
    <source>
        <dbReference type="ARBA" id="ARBA00022448"/>
    </source>
</evidence>
<name>A0A9E6MSM7_9ACTN</name>